<organism evidence="2 3">
    <name type="scientific">Caerostris darwini</name>
    <dbReference type="NCBI Taxonomy" id="1538125"/>
    <lineage>
        <taxon>Eukaryota</taxon>
        <taxon>Metazoa</taxon>
        <taxon>Ecdysozoa</taxon>
        <taxon>Arthropoda</taxon>
        <taxon>Chelicerata</taxon>
        <taxon>Arachnida</taxon>
        <taxon>Araneae</taxon>
        <taxon>Araneomorphae</taxon>
        <taxon>Entelegynae</taxon>
        <taxon>Araneoidea</taxon>
        <taxon>Araneidae</taxon>
        <taxon>Caerostris</taxon>
    </lineage>
</organism>
<dbReference type="EMBL" id="BPLQ01003434">
    <property type="protein sequence ID" value="GIY00457.1"/>
    <property type="molecule type" value="Genomic_DNA"/>
</dbReference>
<name>A0AAV4PTS5_9ARAC</name>
<reference evidence="2 3" key="1">
    <citation type="submission" date="2021-06" db="EMBL/GenBank/DDBJ databases">
        <title>Caerostris darwini draft genome.</title>
        <authorList>
            <person name="Kono N."/>
            <person name="Arakawa K."/>
        </authorList>
    </citation>
    <scope>NUCLEOTIDE SEQUENCE [LARGE SCALE GENOMIC DNA]</scope>
</reference>
<dbReference type="Proteomes" id="UP001054837">
    <property type="component" value="Unassembled WGS sequence"/>
</dbReference>
<dbReference type="InterPro" id="IPR043070">
    <property type="entry name" value="Spidroin_repeat"/>
</dbReference>
<sequence>MLLKNLSHFVLVVVFCGCNVGAQNSEDLLDEVTGSVSSSVGSVSSSLGPKSSVSAFTSTLLEKVERSDILKDVFDLSGIDSSGFINFFTKTAEKFARVQRFGVTATRLIKSTVSQIVEEYSDLLTSPNLKNVLFNSMAEYLSSEDKLNLENASSLAESTAETLEGIAKRSVRNNRPESKLKALSEGLDQFMDLAGITLEEHGPDLWLQLVNDIQSARKD</sequence>
<keyword evidence="1" id="KW-0732">Signal</keyword>
<evidence type="ECO:0000313" key="2">
    <source>
        <dbReference type="EMBL" id="GIY00457.1"/>
    </source>
</evidence>
<proteinExistence type="predicted"/>
<feature type="chain" id="PRO_5043315828" evidence="1">
    <location>
        <begin position="23"/>
        <end position="219"/>
    </location>
</feature>
<dbReference type="PROSITE" id="PS51257">
    <property type="entry name" value="PROKAR_LIPOPROTEIN"/>
    <property type="match status" value="1"/>
</dbReference>
<accession>A0AAV4PTS5</accession>
<gene>
    <name evidence="2" type="ORF">CDAR_315681</name>
</gene>
<dbReference type="Gene3D" id="1.10.274.60">
    <property type="entry name" value="Spidroin, repetitive domain"/>
    <property type="match status" value="1"/>
</dbReference>
<dbReference type="AlphaFoldDB" id="A0AAV4PTS5"/>
<evidence type="ECO:0000256" key="1">
    <source>
        <dbReference type="SAM" id="SignalP"/>
    </source>
</evidence>
<keyword evidence="3" id="KW-1185">Reference proteome</keyword>
<comment type="caution">
    <text evidence="2">The sequence shown here is derived from an EMBL/GenBank/DDBJ whole genome shotgun (WGS) entry which is preliminary data.</text>
</comment>
<protein>
    <submittedName>
        <fullName evidence="2">Uncharacterized protein</fullName>
    </submittedName>
</protein>
<evidence type="ECO:0000313" key="3">
    <source>
        <dbReference type="Proteomes" id="UP001054837"/>
    </source>
</evidence>
<feature type="signal peptide" evidence="1">
    <location>
        <begin position="1"/>
        <end position="22"/>
    </location>
</feature>